<proteinExistence type="predicted"/>
<evidence type="ECO:0000313" key="3">
    <source>
        <dbReference type="Proteomes" id="UP000696931"/>
    </source>
</evidence>
<comment type="caution">
    <text evidence="2">The sequence shown here is derived from an EMBL/GenBank/DDBJ whole genome shotgun (WGS) entry which is preliminary data.</text>
</comment>
<gene>
    <name evidence="2" type="ORF">HZA61_01930</name>
</gene>
<dbReference type="InterPro" id="IPR017037">
    <property type="entry name" value="UCP035261"/>
</dbReference>
<evidence type="ECO:0000259" key="1">
    <source>
        <dbReference type="Pfam" id="PF01145"/>
    </source>
</evidence>
<reference evidence="2" key="1">
    <citation type="submission" date="2020-07" db="EMBL/GenBank/DDBJ databases">
        <title>Huge and variable diversity of episymbiotic CPR bacteria and DPANN archaea in groundwater ecosystems.</title>
        <authorList>
            <person name="He C.Y."/>
            <person name="Keren R."/>
            <person name="Whittaker M."/>
            <person name="Farag I.F."/>
            <person name="Doudna J."/>
            <person name="Cate J.H.D."/>
            <person name="Banfield J.F."/>
        </authorList>
    </citation>
    <scope>NUCLEOTIDE SEQUENCE</scope>
    <source>
        <strain evidence="2">NC_groundwater_1813_Pr3_B-0.1um_71_17</strain>
    </source>
</reference>
<dbReference type="AlphaFoldDB" id="A0A933SAQ5"/>
<accession>A0A933SAQ5</accession>
<dbReference type="EMBL" id="JACRIW010000016">
    <property type="protein sequence ID" value="MBI5168225.1"/>
    <property type="molecule type" value="Genomic_DNA"/>
</dbReference>
<dbReference type="InterPro" id="IPR001107">
    <property type="entry name" value="Band_7"/>
</dbReference>
<sequence length="683" mass="74265">MAALFLLTPVLGFLLLVLVLFLLSGIRYIPNNKIGVIEKRMSGRGSIKSGIIALNGEAGFQPNMLRGGLHYLMPIQYAVHVLPIVTIPQGKIGYVFARDGKPLPPSQTLAANDKADDFQDAAVFLKAGGSRGPQRKILREGSYAIHLAQFVVIAEERVYALALDKAEEELFRRMATLIKERDGFNPVVIKGHDDMLGIVTVHDGPSLAQGQIIAPTVGEDPANLATYHNSFQDPERFLAGGGNRGRQYQVLVEGTYYINRLFATVELVPKTIVDVGNVGVVVSYTGAVGTDLSGEQYKHGELVQKGLRGVWSEGLMPGKYAFNTYAGKVNMVPTTNFILKWNKSESGEHKYDENLAEVSLITKDAFEPSLPLSVVVHIDYRKAPLVIQRFGDIKRLVEQTLDPMVSAYFKNIGQTRTLIQLIQDRSAIQQIAGDQMKEKFAQYNLELQEVLIGTPTSGVAGGQIEQILTQLRSRQIATEQVETYNRQEVAAVKERELREAEQRARQQAAMTESELSIVVQSNQGKADLARAQQEATKIQTLAQAEAEKVRIMGEGEAAKVKAIAGADAERAARVGVAQAMAIEEQVRAYGGPRFQLTQQVMNRFAEAIQVSKVDVVPRVVVGGGGAEGGGASGNVMEALLTMLLSEKMGNDLVGAAAGARSAEAAELRDNIRRGMSEGDKPKS</sequence>
<organism evidence="2 3">
    <name type="scientific">Eiseniibacteriota bacterium</name>
    <dbReference type="NCBI Taxonomy" id="2212470"/>
    <lineage>
        <taxon>Bacteria</taxon>
        <taxon>Candidatus Eiseniibacteriota</taxon>
    </lineage>
</organism>
<dbReference type="Pfam" id="PF01145">
    <property type="entry name" value="Band_7"/>
    <property type="match status" value="1"/>
</dbReference>
<name>A0A933SAQ5_UNCEI</name>
<evidence type="ECO:0000313" key="2">
    <source>
        <dbReference type="EMBL" id="MBI5168225.1"/>
    </source>
</evidence>
<dbReference type="Proteomes" id="UP000696931">
    <property type="component" value="Unassembled WGS sequence"/>
</dbReference>
<dbReference type="PIRSF" id="PIRSF035261">
    <property type="entry name" value="UCP035261"/>
    <property type="match status" value="1"/>
</dbReference>
<feature type="domain" description="Band 7" evidence="1">
    <location>
        <begin position="272"/>
        <end position="471"/>
    </location>
</feature>
<protein>
    <submittedName>
        <fullName evidence="2">Flotillin family protein</fullName>
    </submittedName>
</protein>